<evidence type="ECO:0000256" key="1">
    <source>
        <dbReference type="ARBA" id="ARBA00005953"/>
    </source>
</evidence>
<dbReference type="HOGENOM" id="CLU_101141_0_1_5"/>
<accession>S5YZ78</accession>
<dbReference type="KEGG" id="pami:JCM7686_3471"/>
<dbReference type="Gene3D" id="3.10.129.10">
    <property type="entry name" value="Hotdog Thioesterase"/>
    <property type="match status" value="1"/>
</dbReference>
<dbReference type="EMBL" id="CP006650">
    <property type="protein sequence ID" value="AGT10506.1"/>
    <property type="molecule type" value="Genomic_DNA"/>
</dbReference>
<dbReference type="InterPro" id="IPR050563">
    <property type="entry name" value="4-hydroxybenzoyl-CoA_TE"/>
</dbReference>
<dbReference type="AlphaFoldDB" id="S5YZ78"/>
<keyword evidence="4" id="KW-1185">Reference proteome</keyword>
<dbReference type="GO" id="GO:0047617">
    <property type="term" value="F:fatty acyl-CoA hydrolase activity"/>
    <property type="evidence" value="ECO:0007669"/>
    <property type="project" value="TreeGrafter"/>
</dbReference>
<proteinExistence type="inferred from homology"/>
<protein>
    <submittedName>
        <fullName evidence="3">Thioesterase</fullName>
    </submittedName>
</protein>
<dbReference type="InterPro" id="IPR029069">
    <property type="entry name" value="HotDog_dom_sf"/>
</dbReference>
<sequence length="148" mass="16698">MPRAPALPRQAFAHFNSHQTRWNDNDQFGHLYNVVYFELFDNAMNNWLIERGMLDPNGPDPIPVVAEAGCSYLREVSYPDIVEIGMRITHMGRSSFKIGLGMFRQGEDQAAAQAEFTLVFVTPNGHKPCPPPDHYRAELEKLVVPEAG</sequence>
<dbReference type="PANTHER" id="PTHR31793:SF27">
    <property type="entry name" value="NOVEL THIOESTERASE SUPERFAMILY DOMAIN AND SAPOSIN A-TYPE DOMAIN CONTAINING PROTEIN (0610012H03RIK)"/>
    <property type="match status" value="1"/>
</dbReference>
<dbReference type="OrthoDB" id="9799036at2"/>
<keyword evidence="2" id="KW-0378">Hydrolase</keyword>
<dbReference type="CDD" id="cd00586">
    <property type="entry name" value="4HBT"/>
    <property type="match status" value="1"/>
</dbReference>
<evidence type="ECO:0000313" key="3">
    <source>
        <dbReference type="EMBL" id="AGT10506.1"/>
    </source>
</evidence>
<reference evidence="3 4" key="1">
    <citation type="journal article" date="2014" name="BMC Genomics">
        <title>Architecture and functions of a multipartite genome of the methylotrophic bacterium Paracoccus aminophilus JCM 7686, containing primary and secondary chromids.</title>
        <authorList>
            <person name="Dziewit L."/>
            <person name="Czarnecki J."/>
            <person name="Wibberg D."/>
            <person name="Radlinska M."/>
            <person name="Mrozek P."/>
            <person name="Szymczak M."/>
            <person name="Schluter A."/>
            <person name="Puhler A."/>
            <person name="Bartosik D."/>
        </authorList>
    </citation>
    <scope>NUCLEOTIDE SEQUENCE [LARGE SCALE GENOMIC DNA]</scope>
    <source>
        <strain evidence="3">JCM 7686</strain>
    </source>
</reference>
<gene>
    <name evidence="3" type="ORF">JCM7686_3471</name>
</gene>
<name>S5YZ78_PARAH</name>
<dbReference type="SUPFAM" id="SSF54637">
    <property type="entry name" value="Thioesterase/thiol ester dehydrase-isomerase"/>
    <property type="match status" value="1"/>
</dbReference>
<evidence type="ECO:0000256" key="2">
    <source>
        <dbReference type="ARBA" id="ARBA00022801"/>
    </source>
</evidence>
<dbReference type="RefSeq" id="WP_020952142.1">
    <property type="nucleotide sequence ID" value="NC_022041.1"/>
</dbReference>
<comment type="similarity">
    <text evidence="1">Belongs to the 4-hydroxybenzoyl-CoA thioesterase family.</text>
</comment>
<dbReference type="STRING" id="1367847.JCM7686_3471"/>
<organism evidence="3 4">
    <name type="scientific">Paracoccus aminophilus JCM 7686</name>
    <dbReference type="NCBI Taxonomy" id="1367847"/>
    <lineage>
        <taxon>Bacteria</taxon>
        <taxon>Pseudomonadati</taxon>
        <taxon>Pseudomonadota</taxon>
        <taxon>Alphaproteobacteria</taxon>
        <taxon>Rhodobacterales</taxon>
        <taxon>Paracoccaceae</taxon>
        <taxon>Paracoccus</taxon>
    </lineage>
</organism>
<dbReference type="PATRIC" id="fig|1367847.3.peg.3504"/>
<dbReference type="Proteomes" id="UP000015480">
    <property type="component" value="Chromosome"/>
</dbReference>
<dbReference type="Pfam" id="PF13279">
    <property type="entry name" value="4HBT_2"/>
    <property type="match status" value="1"/>
</dbReference>
<evidence type="ECO:0000313" key="4">
    <source>
        <dbReference type="Proteomes" id="UP000015480"/>
    </source>
</evidence>
<dbReference type="eggNOG" id="COG0824">
    <property type="taxonomic scope" value="Bacteria"/>
</dbReference>
<dbReference type="PANTHER" id="PTHR31793">
    <property type="entry name" value="4-HYDROXYBENZOYL-COA THIOESTERASE FAMILY MEMBER"/>
    <property type="match status" value="1"/>
</dbReference>